<proteinExistence type="predicted"/>
<dbReference type="EMBL" id="GBRH01262985">
    <property type="protein sequence ID" value="JAD34910.1"/>
    <property type="molecule type" value="Transcribed_RNA"/>
</dbReference>
<organism evidence="1">
    <name type="scientific">Arundo donax</name>
    <name type="common">Giant reed</name>
    <name type="synonym">Donax arundinaceus</name>
    <dbReference type="NCBI Taxonomy" id="35708"/>
    <lineage>
        <taxon>Eukaryota</taxon>
        <taxon>Viridiplantae</taxon>
        <taxon>Streptophyta</taxon>
        <taxon>Embryophyta</taxon>
        <taxon>Tracheophyta</taxon>
        <taxon>Spermatophyta</taxon>
        <taxon>Magnoliopsida</taxon>
        <taxon>Liliopsida</taxon>
        <taxon>Poales</taxon>
        <taxon>Poaceae</taxon>
        <taxon>PACMAD clade</taxon>
        <taxon>Arundinoideae</taxon>
        <taxon>Arundineae</taxon>
        <taxon>Arundo</taxon>
    </lineage>
</organism>
<dbReference type="AlphaFoldDB" id="A0A0A8ZDT4"/>
<sequence length="50" mass="5799">MLQKLWCPHRFSLLYFPVHCMPLMYQSTLCDVQMIQGLKDVLIGMKVGAN</sequence>
<accession>A0A0A8ZDT4</accession>
<evidence type="ECO:0000313" key="1">
    <source>
        <dbReference type="EMBL" id="JAD34910.1"/>
    </source>
</evidence>
<protein>
    <submittedName>
        <fullName evidence="1">Uncharacterized protein</fullName>
    </submittedName>
</protein>
<reference evidence="1" key="2">
    <citation type="journal article" date="2015" name="Data Brief">
        <title>Shoot transcriptome of the giant reed, Arundo donax.</title>
        <authorList>
            <person name="Barrero R.A."/>
            <person name="Guerrero F.D."/>
            <person name="Moolhuijzen P."/>
            <person name="Goolsby J.A."/>
            <person name="Tidwell J."/>
            <person name="Bellgard S.E."/>
            <person name="Bellgard M.I."/>
        </authorList>
    </citation>
    <scope>NUCLEOTIDE SEQUENCE</scope>
    <source>
        <tissue evidence="1">Shoot tissue taken approximately 20 cm above the soil surface</tissue>
    </source>
</reference>
<name>A0A0A8ZDT4_ARUDO</name>
<reference evidence="1" key="1">
    <citation type="submission" date="2014-09" db="EMBL/GenBank/DDBJ databases">
        <authorList>
            <person name="Magalhaes I.L.F."/>
            <person name="Oliveira U."/>
            <person name="Santos F.R."/>
            <person name="Vidigal T.H.D.A."/>
            <person name="Brescovit A.D."/>
            <person name="Santos A.J."/>
        </authorList>
    </citation>
    <scope>NUCLEOTIDE SEQUENCE</scope>
    <source>
        <tissue evidence="1">Shoot tissue taken approximately 20 cm above the soil surface</tissue>
    </source>
</reference>